<proteinExistence type="predicted"/>
<keyword evidence="2" id="KW-1185">Reference proteome</keyword>
<organism evidence="1 2">
    <name type="scientific">Paenibacillus terrae</name>
    <dbReference type="NCBI Taxonomy" id="159743"/>
    <lineage>
        <taxon>Bacteria</taxon>
        <taxon>Bacillati</taxon>
        <taxon>Bacillota</taxon>
        <taxon>Bacilli</taxon>
        <taxon>Bacillales</taxon>
        <taxon>Paenibacillaceae</taxon>
        <taxon>Paenibacillus</taxon>
    </lineage>
</organism>
<gene>
    <name evidence="1" type="ORF">QD47_23345</name>
</gene>
<dbReference type="AlphaFoldDB" id="A0A0D7WZY2"/>
<sequence>MIEIHDWVIVKGQSKRGVNHNYEIGQLKSIDNGQHSFPYNVEMKKDNSIEEFPHAPIIELNRTGSDTLGWTEKLRASRIVTT</sequence>
<protein>
    <submittedName>
        <fullName evidence="1">Uncharacterized protein</fullName>
    </submittedName>
</protein>
<dbReference type="Proteomes" id="UP000032534">
    <property type="component" value="Unassembled WGS sequence"/>
</dbReference>
<evidence type="ECO:0000313" key="2">
    <source>
        <dbReference type="Proteomes" id="UP000032534"/>
    </source>
</evidence>
<dbReference type="RefSeq" id="WP_044648371.1">
    <property type="nucleotide sequence ID" value="NZ_JTHP01000061.1"/>
</dbReference>
<dbReference type="PATRIC" id="fig|159743.3.peg.5190"/>
<reference evidence="1 2" key="1">
    <citation type="submission" date="2014-11" db="EMBL/GenBank/DDBJ databases">
        <title>Draft Genome Sequences of Paenibacillus polymyxa NRRL B-30509 and Paenibacillus terrae NRRL B-30644, Strains from a Poultry Environment that Produce Tridecaptin A and Paenicidins.</title>
        <authorList>
            <person name="van Belkum M.J."/>
            <person name="Lohans C.T."/>
            <person name="Vederas J.C."/>
        </authorList>
    </citation>
    <scope>NUCLEOTIDE SEQUENCE [LARGE SCALE GENOMIC DNA]</scope>
    <source>
        <strain evidence="1 2">NRRL B-30644</strain>
    </source>
</reference>
<comment type="caution">
    <text evidence="1">The sequence shown here is derived from an EMBL/GenBank/DDBJ whole genome shotgun (WGS) entry which is preliminary data.</text>
</comment>
<accession>A0A0D7WZY2</accession>
<dbReference type="EMBL" id="JTHP01000061">
    <property type="protein sequence ID" value="KJD43297.1"/>
    <property type="molecule type" value="Genomic_DNA"/>
</dbReference>
<name>A0A0D7WZY2_9BACL</name>
<evidence type="ECO:0000313" key="1">
    <source>
        <dbReference type="EMBL" id="KJD43297.1"/>
    </source>
</evidence>